<evidence type="ECO:0000256" key="5">
    <source>
        <dbReference type="ARBA" id="ARBA00022475"/>
    </source>
</evidence>
<keyword evidence="7 11" id="KW-0653">Protein transport</keyword>
<keyword evidence="8 11" id="KW-1133">Transmembrane helix</keyword>
<name>A0ABV7EW76_9GAMM</name>
<keyword evidence="14" id="KW-1185">Reference proteome</keyword>
<reference evidence="14" key="1">
    <citation type="journal article" date="2019" name="Int. J. Syst. Evol. Microbiol.">
        <title>The Global Catalogue of Microorganisms (GCM) 10K type strain sequencing project: providing services to taxonomists for standard genome sequencing and annotation.</title>
        <authorList>
            <consortium name="The Broad Institute Genomics Platform"/>
            <consortium name="The Broad Institute Genome Sequencing Center for Infectious Disease"/>
            <person name="Wu L."/>
            <person name="Ma J."/>
        </authorList>
    </citation>
    <scope>NUCLEOTIDE SEQUENCE [LARGE SCALE GENOMIC DNA]</scope>
    <source>
        <strain evidence="14">KCTC 52640</strain>
    </source>
</reference>
<dbReference type="RefSeq" id="WP_380691314.1">
    <property type="nucleotide sequence ID" value="NZ_JBHRSS010000008.1"/>
</dbReference>
<dbReference type="PANTHER" id="PTHR34182:SF1">
    <property type="entry name" value="PROTEIN-EXPORT MEMBRANE PROTEIN SECG"/>
    <property type="match status" value="1"/>
</dbReference>
<keyword evidence="6 11" id="KW-0812">Transmembrane</keyword>
<keyword evidence="9 11" id="KW-0811">Translocation</keyword>
<keyword evidence="10 11" id="KW-0472">Membrane</keyword>
<dbReference type="Proteomes" id="UP001595462">
    <property type="component" value="Unassembled WGS sequence"/>
</dbReference>
<feature type="compositionally biased region" description="Low complexity" evidence="12">
    <location>
        <begin position="124"/>
        <end position="140"/>
    </location>
</feature>
<comment type="function">
    <text evidence="11">Involved in protein export. Participates in an early event of protein translocation.</text>
</comment>
<gene>
    <name evidence="13" type="primary">secG</name>
    <name evidence="13" type="ORF">ACFOSU_18075</name>
</gene>
<keyword evidence="4 11" id="KW-0813">Transport</keyword>
<comment type="caution">
    <text evidence="13">The sequence shown here is derived from an EMBL/GenBank/DDBJ whole genome shotgun (WGS) entry which is preliminary data.</text>
</comment>
<accession>A0ABV7EW76</accession>
<feature type="compositionally biased region" description="Polar residues" evidence="12">
    <location>
        <begin position="83"/>
        <end position="106"/>
    </location>
</feature>
<comment type="similarity">
    <text evidence="2 11">Belongs to the SecG family.</text>
</comment>
<evidence type="ECO:0000256" key="1">
    <source>
        <dbReference type="ARBA" id="ARBA00004651"/>
    </source>
</evidence>
<sequence length="176" mass="17065">MVYTILVIVQVVIALVLIGLILVQHGKGADAGAAFGSGASGTVFGAKGSANFMTRATGALATVFFAISLTLAYLINGASAPTGSVTDQVQQQAPGASLLSDSNNNGVPGDEVVTGEQSAPAGDGNAQSGAAQSNAAGQDNNQRDAGGDNSAAGTQQSNGNAGSDAGDADTGVKVPE</sequence>
<evidence type="ECO:0000256" key="4">
    <source>
        <dbReference type="ARBA" id="ARBA00022448"/>
    </source>
</evidence>
<proteinExistence type="inferred from homology"/>
<evidence type="ECO:0000256" key="9">
    <source>
        <dbReference type="ARBA" id="ARBA00023010"/>
    </source>
</evidence>
<dbReference type="EMBL" id="JBHRSS010000008">
    <property type="protein sequence ID" value="MFC3105781.1"/>
    <property type="molecule type" value="Genomic_DNA"/>
</dbReference>
<evidence type="ECO:0000256" key="8">
    <source>
        <dbReference type="ARBA" id="ARBA00022989"/>
    </source>
</evidence>
<evidence type="ECO:0000313" key="14">
    <source>
        <dbReference type="Proteomes" id="UP001595462"/>
    </source>
</evidence>
<feature type="region of interest" description="Disordered" evidence="12">
    <location>
        <begin position="83"/>
        <end position="176"/>
    </location>
</feature>
<dbReference type="InterPro" id="IPR004692">
    <property type="entry name" value="SecG"/>
</dbReference>
<evidence type="ECO:0000256" key="11">
    <source>
        <dbReference type="RuleBase" id="RU365087"/>
    </source>
</evidence>
<dbReference type="PANTHER" id="PTHR34182">
    <property type="entry name" value="PROTEIN-EXPORT MEMBRANE PROTEIN SECG"/>
    <property type="match status" value="1"/>
</dbReference>
<feature type="compositionally biased region" description="Polar residues" evidence="12">
    <location>
        <begin position="151"/>
        <end position="161"/>
    </location>
</feature>
<protein>
    <recommendedName>
        <fullName evidence="3 11">Protein-export membrane protein SecG</fullName>
    </recommendedName>
</protein>
<evidence type="ECO:0000256" key="12">
    <source>
        <dbReference type="SAM" id="MobiDB-lite"/>
    </source>
</evidence>
<comment type="subcellular location">
    <subcellularLocation>
        <location evidence="1 11">Cell membrane</location>
        <topology evidence="1 11">Multi-pass membrane protein</topology>
    </subcellularLocation>
</comment>
<keyword evidence="5 11" id="KW-1003">Cell membrane</keyword>
<feature type="transmembrane region" description="Helical" evidence="11">
    <location>
        <begin position="6"/>
        <end position="23"/>
    </location>
</feature>
<organism evidence="13 14">
    <name type="scientific">Salinisphaera aquimarina</name>
    <dbReference type="NCBI Taxonomy" id="2094031"/>
    <lineage>
        <taxon>Bacteria</taxon>
        <taxon>Pseudomonadati</taxon>
        <taxon>Pseudomonadota</taxon>
        <taxon>Gammaproteobacteria</taxon>
        <taxon>Salinisphaerales</taxon>
        <taxon>Salinisphaeraceae</taxon>
        <taxon>Salinisphaera</taxon>
    </lineage>
</organism>
<dbReference type="NCBIfam" id="TIGR00810">
    <property type="entry name" value="secG"/>
    <property type="match status" value="1"/>
</dbReference>
<evidence type="ECO:0000256" key="2">
    <source>
        <dbReference type="ARBA" id="ARBA00008445"/>
    </source>
</evidence>
<evidence type="ECO:0000256" key="10">
    <source>
        <dbReference type="ARBA" id="ARBA00023136"/>
    </source>
</evidence>
<dbReference type="Pfam" id="PF03840">
    <property type="entry name" value="SecG"/>
    <property type="match status" value="1"/>
</dbReference>
<feature type="transmembrane region" description="Helical" evidence="11">
    <location>
        <begin position="56"/>
        <end position="75"/>
    </location>
</feature>
<evidence type="ECO:0000256" key="6">
    <source>
        <dbReference type="ARBA" id="ARBA00022692"/>
    </source>
</evidence>
<dbReference type="PRINTS" id="PR01651">
    <property type="entry name" value="SECGEXPORT"/>
</dbReference>
<evidence type="ECO:0000313" key="13">
    <source>
        <dbReference type="EMBL" id="MFC3105781.1"/>
    </source>
</evidence>
<evidence type="ECO:0000256" key="3">
    <source>
        <dbReference type="ARBA" id="ARBA00017876"/>
    </source>
</evidence>
<evidence type="ECO:0000256" key="7">
    <source>
        <dbReference type="ARBA" id="ARBA00022927"/>
    </source>
</evidence>